<dbReference type="InterPro" id="IPR011704">
    <property type="entry name" value="ATPase_dyneun-rel_AAA"/>
</dbReference>
<dbReference type="PANTHER" id="PTHR37291">
    <property type="entry name" value="5-METHYLCYTOSINE-SPECIFIC RESTRICTION ENZYME B"/>
    <property type="match status" value="1"/>
</dbReference>
<protein>
    <submittedName>
        <fullName evidence="2">5-methylcytosine-specific restriction enzyme B</fullName>
        <ecNumber evidence="2">3.1.21.-</ecNumber>
    </submittedName>
</protein>
<dbReference type="AlphaFoldDB" id="A0A644ZFS7"/>
<accession>A0A644ZFS7</accession>
<dbReference type="Pfam" id="PF07728">
    <property type="entry name" value="AAA_5"/>
    <property type="match status" value="1"/>
</dbReference>
<name>A0A644ZFS7_9ZZZZ</name>
<dbReference type="GO" id="GO:0005524">
    <property type="term" value="F:ATP binding"/>
    <property type="evidence" value="ECO:0007669"/>
    <property type="project" value="InterPro"/>
</dbReference>
<dbReference type="GO" id="GO:0016887">
    <property type="term" value="F:ATP hydrolysis activity"/>
    <property type="evidence" value="ECO:0007669"/>
    <property type="project" value="InterPro"/>
</dbReference>
<dbReference type="SUPFAM" id="SSF52540">
    <property type="entry name" value="P-loop containing nucleoside triphosphate hydrolases"/>
    <property type="match status" value="1"/>
</dbReference>
<organism evidence="2">
    <name type="scientific">bioreactor metagenome</name>
    <dbReference type="NCBI Taxonomy" id="1076179"/>
    <lineage>
        <taxon>unclassified sequences</taxon>
        <taxon>metagenomes</taxon>
        <taxon>ecological metagenomes</taxon>
    </lineage>
</organism>
<dbReference type="InterPro" id="IPR052934">
    <property type="entry name" value="Methyl-DNA_Rec/Restrict_Enz"/>
</dbReference>
<evidence type="ECO:0000313" key="2">
    <source>
        <dbReference type="EMBL" id="MPM39158.1"/>
    </source>
</evidence>
<feature type="domain" description="ATPase dynein-related AAA" evidence="1">
    <location>
        <begin position="9"/>
        <end position="150"/>
    </location>
</feature>
<dbReference type="Gene3D" id="3.40.50.300">
    <property type="entry name" value="P-loop containing nucleotide triphosphate hydrolases"/>
    <property type="match status" value="1"/>
</dbReference>
<dbReference type="InterPro" id="IPR027417">
    <property type="entry name" value="P-loop_NTPase"/>
</dbReference>
<evidence type="ECO:0000259" key="1">
    <source>
        <dbReference type="Pfam" id="PF07728"/>
    </source>
</evidence>
<dbReference type="EC" id="3.1.21.-" evidence="2"/>
<comment type="caution">
    <text evidence="2">The sequence shown here is derived from an EMBL/GenBank/DDBJ whole genome shotgun (WGS) entry which is preliminary data.</text>
</comment>
<keyword evidence="2" id="KW-0378">Hydrolase</keyword>
<dbReference type="PANTHER" id="PTHR37291:SF1">
    <property type="entry name" value="TYPE IV METHYL-DIRECTED RESTRICTION ENZYME ECOKMCRB SUBUNIT"/>
    <property type="match status" value="1"/>
</dbReference>
<sequence>MLDKAEQAILMGPPGTSKSYMANLLSEKFTHTKRIQFHPQYSYQDFIGGKILDQGTLKDKKGEFIEFLDSAINNTINDTYLLVIEEINRANVSQVFGELIQLLDRNEKLNLSFNGTEYTYYLPDNLKIIGTMNTTDRTVGRIDYAIKRRFYQVYFGVDYSVLIDKVLIVGNAFSIADLLQKINSNLLNSLNNKEMVIGHAIFLKEFVKDTTSSKYIWDLKDFGDLFNYVVLPIIEDYCNGNIELIKNILGEKLIEQLTGDDFVQAVQEFLSK</sequence>
<proteinExistence type="predicted"/>
<gene>
    <name evidence="2" type="primary">mcrB_1</name>
    <name evidence="2" type="ORF">SDC9_85791</name>
</gene>
<reference evidence="2" key="1">
    <citation type="submission" date="2019-08" db="EMBL/GenBank/DDBJ databases">
        <authorList>
            <person name="Kucharzyk K."/>
            <person name="Murdoch R.W."/>
            <person name="Higgins S."/>
            <person name="Loffler F."/>
        </authorList>
    </citation>
    <scope>NUCLEOTIDE SEQUENCE</scope>
</reference>
<dbReference type="EMBL" id="VSSQ01008542">
    <property type="protein sequence ID" value="MPM39158.1"/>
    <property type="molecule type" value="Genomic_DNA"/>
</dbReference>